<evidence type="ECO:0000313" key="1">
    <source>
        <dbReference type="EMBL" id="OGM92728.1"/>
    </source>
</evidence>
<name>A0A1F8DXG4_9BACT</name>
<comment type="caution">
    <text evidence="1">The sequence shown here is derived from an EMBL/GenBank/DDBJ whole genome shotgun (WGS) entry which is preliminary data.</text>
</comment>
<organism evidence="1 2">
    <name type="scientific">Candidatus Wolfebacteria bacterium RIFOXYB1_FULL_54_12</name>
    <dbReference type="NCBI Taxonomy" id="1802559"/>
    <lineage>
        <taxon>Bacteria</taxon>
        <taxon>Candidatus Wolfeibacteriota</taxon>
    </lineage>
</organism>
<reference evidence="1 2" key="1">
    <citation type="journal article" date="2016" name="Nat. Commun.">
        <title>Thousands of microbial genomes shed light on interconnected biogeochemical processes in an aquifer system.</title>
        <authorList>
            <person name="Anantharaman K."/>
            <person name="Brown C.T."/>
            <person name="Hug L.A."/>
            <person name="Sharon I."/>
            <person name="Castelle C.J."/>
            <person name="Probst A.J."/>
            <person name="Thomas B.C."/>
            <person name="Singh A."/>
            <person name="Wilkins M.J."/>
            <person name="Karaoz U."/>
            <person name="Brodie E.L."/>
            <person name="Williams K.H."/>
            <person name="Hubbard S.S."/>
            <person name="Banfield J.F."/>
        </authorList>
    </citation>
    <scope>NUCLEOTIDE SEQUENCE [LARGE SCALE GENOMIC DNA]</scope>
</reference>
<dbReference type="Proteomes" id="UP000176422">
    <property type="component" value="Unassembled WGS sequence"/>
</dbReference>
<proteinExistence type="predicted"/>
<dbReference type="AlphaFoldDB" id="A0A1F8DXG4"/>
<protein>
    <submittedName>
        <fullName evidence="1">Uncharacterized protein</fullName>
    </submittedName>
</protein>
<evidence type="ECO:0000313" key="2">
    <source>
        <dbReference type="Proteomes" id="UP000176422"/>
    </source>
</evidence>
<gene>
    <name evidence="1" type="ORF">A2372_00845</name>
</gene>
<dbReference type="EMBL" id="MGIT01000003">
    <property type="protein sequence ID" value="OGM92728.1"/>
    <property type="molecule type" value="Genomic_DNA"/>
</dbReference>
<sequence>MLVCGTAGSTGRAIGAIVSLGIDGVVGCCDIGGTTGVGSAGAAAGMGAGAGVTTGGCADADPSAAGMVFLSISKLSMIYFFIDY</sequence>
<accession>A0A1F8DXG4</accession>